<accession>A0A060RI85</accession>
<evidence type="ECO:0000313" key="2">
    <source>
        <dbReference type="Proteomes" id="UP000027584"/>
    </source>
</evidence>
<proteinExistence type="predicted"/>
<dbReference type="InterPro" id="IPR018695">
    <property type="entry name" value="DUF2194"/>
</dbReference>
<dbReference type="Pfam" id="PF09960">
    <property type="entry name" value="DUF2194"/>
    <property type="match status" value="2"/>
</dbReference>
<evidence type="ECO:0000313" key="1">
    <source>
        <dbReference type="EMBL" id="CDO18604.1"/>
    </source>
</evidence>
<name>A0A060RI85_9STRE</name>
<protein>
    <submittedName>
        <fullName evidence="1">Conserved hypothetical secreted protein</fullName>
    </submittedName>
</protein>
<dbReference type="AlphaFoldDB" id="A0A060RI85"/>
<dbReference type="Proteomes" id="UP000027584">
    <property type="component" value="Unassembled WGS sequence"/>
</dbReference>
<reference evidence="1 2" key="1">
    <citation type="submission" date="2014-02" db="EMBL/GenBank/DDBJ databases">
        <authorList>
            <person name="Manrique M."/>
        </authorList>
    </citation>
    <scope>NUCLEOTIDE SEQUENCE [LARGE SCALE GENOMIC DNA]</scope>
    <source>
        <strain evidence="1 2">LMG17956</strain>
    </source>
</reference>
<dbReference type="Gene3D" id="3.20.20.370">
    <property type="entry name" value="Glycoside hydrolase/deacetylase"/>
    <property type="match status" value="1"/>
</dbReference>
<dbReference type="CDD" id="cd03143">
    <property type="entry name" value="A4_beta-galactosidase_middle_domain"/>
    <property type="match status" value="1"/>
</dbReference>
<dbReference type="EMBL" id="CCBC010000199">
    <property type="protein sequence ID" value="CDO18604.1"/>
    <property type="molecule type" value="Genomic_DNA"/>
</dbReference>
<dbReference type="SUPFAM" id="SSF88713">
    <property type="entry name" value="Glycoside hydrolase/deacetylase"/>
    <property type="match status" value="1"/>
</dbReference>
<gene>
    <name evidence="1" type="ORF">BN963_SGAL_01804</name>
</gene>
<dbReference type="GO" id="GO:0005975">
    <property type="term" value="P:carbohydrate metabolic process"/>
    <property type="evidence" value="ECO:0007669"/>
    <property type="project" value="InterPro"/>
</dbReference>
<dbReference type="SUPFAM" id="SSF52317">
    <property type="entry name" value="Class I glutamine amidotransferase-like"/>
    <property type="match status" value="1"/>
</dbReference>
<dbReference type="InterPro" id="IPR029062">
    <property type="entry name" value="Class_I_gatase-like"/>
</dbReference>
<sequence length="608" mass="68221">MFKKRTFKFTLILPVFLILVVLAVGLLIERNGISYYSDTSDSYYLSDNQVKTKAETLANVSATNLLIYDSSNETSASAIDNFKQIFEDMKVATTYVDIANETVPDFTTFDTVVILTPDLEPLGETALQLMEWVESGGNVMFAMTLQKDDVVSIIEHKLGVVNSSYTYAEVAEVSIKNGFMLGAGQDYNIDEPFESAWAVELDDNAEVYLTTGDDSKIPLVWEYDLGSGRVVVDNFGIYVKAMRGFYSASYSLLGDVGVYPVINSAAFTLDDFPSPVPSGDAKYITRDYQMTVSDFYTNVWWPNMVSLADKYGIKYTGVIIENYEDDTTGSTERQSDSSRFTYFGNMLLQMGGEIGYHGYNHQPLMLSDTDYGDAFSYNTWTSDTAIEKSLDELMDFTENLFPTSEHSVYVPPSNILSAESRALLAKDYPNIKVIASNYFSEEFVYEQEFEVADDGIIEEPRTTSGAIIDDYTKLTMVSELNMHYVSHHFVHPDDPLDVDRGAKLGWAQLYKNLSKQMSWLYKTAPSIRNMTESQMGGAIQRFSSITVKKEETDDFYQFNLGNFVDEAYLMVRFNSDKPSDVTGGSLEHLTGNIYLLHATSSTVTIAKK</sequence>
<reference evidence="1 2" key="2">
    <citation type="submission" date="2014-05" db="EMBL/GenBank/DDBJ databases">
        <title>Genome sequence of Streptococcus gallolyticus.</title>
        <authorList>
            <person name="Del Campo R."/>
        </authorList>
    </citation>
    <scope>NUCLEOTIDE SEQUENCE [LARGE SCALE GENOMIC DNA]</scope>
    <source>
        <strain evidence="1 2">LMG17956</strain>
    </source>
</reference>
<dbReference type="InterPro" id="IPR011330">
    <property type="entry name" value="Glyco_hydro/deAcase_b/a-brl"/>
</dbReference>
<organism evidence="1 2">
    <name type="scientific">Streptococcus gallolyticus</name>
    <dbReference type="NCBI Taxonomy" id="315405"/>
    <lineage>
        <taxon>Bacteria</taxon>
        <taxon>Bacillati</taxon>
        <taxon>Bacillota</taxon>
        <taxon>Bacilli</taxon>
        <taxon>Lactobacillales</taxon>
        <taxon>Streptococcaceae</taxon>
        <taxon>Streptococcus</taxon>
    </lineage>
</organism>
<comment type="caution">
    <text evidence="1">The sequence shown here is derived from an EMBL/GenBank/DDBJ whole genome shotgun (WGS) entry which is preliminary data.</text>
</comment>
<dbReference type="CDD" id="cd10924">
    <property type="entry name" value="CE4_COG4878"/>
    <property type="match status" value="1"/>
</dbReference>